<evidence type="ECO:0000256" key="3">
    <source>
        <dbReference type="ARBA" id="ARBA00022679"/>
    </source>
</evidence>
<dbReference type="AlphaFoldDB" id="A0A1I2WDW7"/>
<dbReference type="EC" id="2.3.1.266" evidence="5"/>
<dbReference type="RefSeq" id="WP_177184856.1">
    <property type="nucleotide sequence ID" value="NZ_FOOY01000040.1"/>
</dbReference>
<evidence type="ECO:0000256" key="4">
    <source>
        <dbReference type="ARBA" id="ARBA00023315"/>
    </source>
</evidence>
<gene>
    <name evidence="7" type="ORF">SAMN02982927_03519</name>
</gene>
<dbReference type="GO" id="GO:0005737">
    <property type="term" value="C:cytoplasm"/>
    <property type="evidence" value="ECO:0007669"/>
    <property type="project" value="UniProtKB-SubCell"/>
</dbReference>
<protein>
    <recommendedName>
        <fullName evidence="5">[Ribosomal protein bS18]-alanine N-acetyltransferase</fullName>
        <ecNumber evidence="5">2.3.1.266</ecNumber>
    </recommendedName>
</protein>
<name>A0A1I2WDW7_9BACL</name>
<evidence type="ECO:0000313" key="7">
    <source>
        <dbReference type="EMBL" id="SFG99523.1"/>
    </source>
</evidence>
<organism evidence="7 8">
    <name type="scientific">Sporolactobacillus nakayamae</name>
    <dbReference type="NCBI Taxonomy" id="269670"/>
    <lineage>
        <taxon>Bacteria</taxon>
        <taxon>Bacillati</taxon>
        <taxon>Bacillota</taxon>
        <taxon>Bacilli</taxon>
        <taxon>Bacillales</taxon>
        <taxon>Sporolactobacillaceae</taxon>
        <taxon>Sporolactobacillus</taxon>
    </lineage>
</organism>
<dbReference type="CDD" id="cd04301">
    <property type="entry name" value="NAT_SF"/>
    <property type="match status" value="1"/>
</dbReference>
<dbReference type="InterPro" id="IPR050680">
    <property type="entry name" value="YpeA/RimI_acetyltransf"/>
</dbReference>
<comment type="catalytic activity">
    <reaction evidence="5">
        <text>N-terminal L-alanyl-[ribosomal protein bS18] + acetyl-CoA = N-terminal N(alpha)-acetyl-L-alanyl-[ribosomal protein bS18] + CoA + H(+)</text>
        <dbReference type="Rhea" id="RHEA:43756"/>
        <dbReference type="Rhea" id="RHEA-COMP:10676"/>
        <dbReference type="Rhea" id="RHEA-COMP:10677"/>
        <dbReference type="ChEBI" id="CHEBI:15378"/>
        <dbReference type="ChEBI" id="CHEBI:57287"/>
        <dbReference type="ChEBI" id="CHEBI:57288"/>
        <dbReference type="ChEBI" id="CHEBI:64718"/>
        <dbReference type="ChEBI" id="CHEBI:83683"/>
        <dbReference type="EC" id="2.3.1.266"/>
    </reaction>
</comment>
<dbReference type="Gene3D" id="3.40.630.30">
    <property type="match status" value="1"/>
</dbReference>
<dbReference type="EMBL" id="FOOY01000040">
    <property type="protein sequence ID" value="SFG99523.1"/>
    <property type="molecule type" value="Genomic_DNA"/>
</dbReference>
<dbReference type="Pfam" id="PF00583">
    <property type="entry name" value="Acetyltransf_1"/>
    <property type="match status" value="1"/>
</dbReference>
<dbReference type="NCBIfam" id="TIGR01575">
    <property type="entry name" value="rimI"/>
    <property type="match status" value="1"/>
</dbReference>
<dbReference type="Proteomes" id="UP000198752">
    <property type="component" value="Unassembled WGS sequence"/>
</dbReference>
<dbReference type="InterPro" id="IPR016181">
    <property type="entry name" value="Acyl_CoA_acyltransferase"/>
</dbReference>
<keyword evidence="8" id="KW-1185">Reference proteome</keyword>
<comment type="function">
    <text evidence="5">Acetylates the N-terminal alanine of ribosomal protein bS18.</text>
</comment>
<dbReference type="GO" id="GO:0008999">
    <property type="term" value="F:protein-N-terminal-alanine acetyltransferase activity"/>
    <property type="evidence" value="ECO:0007669"/>
    <property type="project" value="UniProtKB-EC"/>
</dbReference>
<keyword evidence="3 7" id="KW-0808">Transferase</keyword>
<accession>A0A1I2WDW7</accession>
<dbReference type="InterPro" id="IPR000182">
    <property type="entry name" value="GNAT_dom"/>
</dbReference>
<keyword evidence="4" id="KW-0012">Acyltransferase</keyword>
<evidence type="ECO:0000256" key="2">
    <source>
        <dbReference type="ARBA" id="ARBA00022490"/>
    </source>
</evidence>
<dbReference type="PROSITE" id="PS51186">
    <property type="entry name" value="GNAT"/>
    <property type="match status" value="1"/>
</dbReference>
<proteinExistence type="inferred from homology"/>
<dbReference type="STRING" id="269670.SAMN02982927_03519"/>
<dbReference type="InterPro" id="IPR006464">
    <property type="entry name" value="AcTrfase_RimI/Ard1"/>
</dbReference>
<reference evidence="8" key="1">
    <citation type="submission" date="2016-10" db="EMBL/GenBank/DDBJ databases">
        <authorList>
            <person name="Varghese N."/>
            <person name="Submissions S."/>
        </authorList>
    </citation>
    <scope>NUCLEOTIDE SEQUENCE [LARGE SCALE GENOMIC DNA]</scope>
    <source>
        <strain evidence="8">ATCC 700379</strain>
    </source>
</reference>
<dbReference type="PANTHER" id="PTHR43420:SF44">
    <property type="entry name" value="ACETYLTRANSFERASE YPEA"/>
    <property type="match status" value="1"/>
</dbReference>
<evidence type="ECO:0000256" key="1">
    <source>
        <dbReference type="ARBA" id="ARBA00005395"/>
    </source>
</evidence>
<keyword evidence="2 5" id="KW-0963">Cytoplasm</keyword>
<comment type="similarity">
    <text evidence="1 5">Belongs to the acetyltransferase family. RimI subfamily.</text>
</comment>
<feature type="domain" description="N-acetyltransferase" evidence="6">
    <location>
        <begin position="7"/>
        <end position="151"/>
    </location>
</feature>
<dbReference type="PANTHER" id="PTHR43420">
    <property type="entry name" value="ACETYLTRANSFERASE"/>
    <property type="match status" value="1"/>
</dbReference>
<comment type="subcellular location">
    <subcellularLocation>
        <location evidence="5">Cytoplasm</location>
    </subcellularLocation>
</comment>
<evidence type="ECO:0000259" key="6">
    <source>
        <dbReference type="PROSITE" id="PS51186"/>
    </source>
</evidence>
<evidence type="ECO:0000313" key="8">
    <source>
        <dbReference type="Proteomes" id="UP000198752"/>
    </source>
</evidence>
<evidence type="ECO:0000256" key="5">
    <source>
        <dbReference type="RuleBase" id="RU363094"/>
    </source>
</evidence>
<dbReference type="SUPFAM" id="SSF55729">
    <property type="entry name" value="Acyl-CoA N-acyltransferases (Nat)"/>
    <property type="match status" value="1"/>
</dbReference>
<sequence>MPELGSVIIRAMTAEDIDQVMVVECSAFDVPWSRQAFENEINTNQFATYFVAELAEKIIGYCGVWVIVDEAHITNLAVLDGYRGLKVGESLLRQVMLYAISRHAHSMSLEVRVSNAIAQNLYRKVGFRNGGIRKNYYSNNGEDALVMWVRL</sequence>